<dbReference type="InterPro" id="IPR005636">
    <property type="entry name" value="DTW"/>
</dbReference>
<dbReference type="GO" id="GO:0016432">
    <property type="term" value="F:tRNA-uridine aminocarboxypropyltransferase activity"/>
    <property type="evidence" value="ECO:0007669"/>
    <property type="project" value="UniProtKB-EC"/>
</dbReference>
<organism evidence="9 10">
    <name type="scientific">Pyrus ussuriensis x Pyrus communis</name>
    <dbReference type="NCBI Taxonomy" id="2448454"/>
    <lineage>
        <taxon>Eukaryota</taxon>
        <taxon>Viridiplantae</taxon>
        <taxon>Streptophyta</taxon>
        <taxon>Embryophyta</taxon>
        <taxon>Tracheophyta</taxon>
        <taxon>Spermatophyta</taxon>
        <taxon>Magnoliopsida</taxon>
        <taxon>eudicotyledons</taxon>
        <taxon>Gunneridae</taxon>
        <taxon>Pentapetalae</taxon>
        <taxon>rosids</taxon>
        <taxon>fabids</taxon>
        <taxon>Rosales</taxon>
        <taxon>Rosaceae</taxon>
        <taxon>Amygdaloideae</taxon>
        <taxon>Maleae</taxon>
        <taxon>Pyrus</taxon>
    </lineage>
</organism>
<feature type="compositionally biased region" description="Low complexity" evidence="7">
    <location>
        <begin position="261"/>
        <end position="271"/>
    </location>
</feature>
<dbReference type="InterPro" id="IPR039262">
    <property type="entry name" value="DTWD2/TAPT"/>
</dbReference>
<evidence type="ECO:0000256" key="7">
    <source>
        <dbReference type="SAM" id="MobiDB-lite"/>
    </source>
</evidence>
<dbReference type="AlphaFoldDB" id="A0A5N5HUF1"/>
<comment type="similarity">
    <text evidence="5">Belongs to the TDD superfamily. DTWD2 family.</text>
</comment>
<reference evidence="10" key="2">
    <citation type="submission" date="2019-10" db="EMBL/GenBank/DDBJ databases">
        <title>A de novo genome assembly of a pear dwarfing rootstock.</title>
        <authorList>
            <person name="Wang F."/>
            <person name="Wang J."/>
            <person name="Li S."/>
            <person name="Zhang Y."/>
            <person name="Fang M."/>
            <person name="Ma L."/>
            <person name="Zhao Y."/>
            <person name="Jiang S."/>
        </authorList>
    </citation>
    <scope>NUCLEOTIDE SEQUENCE [LARGE SCALE GENOMIC DNA]</scope>
</reference>
<proteinExistence type="inferred from homology"/>
<reference evidence="9 10" key="3">
    <citation type="submission" date="2019-11" db="EMBL/GenBank/DDBJ databases">
        <title>A de novo genome assembly of a pear dwarfing rootstock.</title>
        <authorList>
            <person name="Wang F."/>
            <person name="Wang J."/>
            <person name="Li S."/>
            <person name="Zhang Y."/>
            <person name="Fang M."/>
            <person name="Ma L."/>
            <person name="Zhao Y."/>
            <person name="Jiang S."/>
        </authorList>
    </citation>
    <scope>NUCLEOTIDE SEQUENCE [LARGE SCALE GENOMIC DNA]</scope>
    <source>
        <strain evidence="9">S2</strain>
        <tissue evidence="9">Leaf</tissue>
    </source>
</reference>
<gene>
    <name evidence="9" type="ORF">D8674_008808</name>
</gene>
<evidence type="ECO:0000256" key="4">
    <source>
        <dbReference type="ARBA" id="ARBA00022694"/>
    </source>
</evidence>
<feature type="region of interest" description="Disordered" evidence="7">
    <location>
        <begin position="1"/>
        <end position="29"/>
    </location>
</feature>
<reference evidence="9 10" key="1">
    <citation type="submission" date="2019-09" db="EMBL/GenBank/DDBJ databases">
        <authorList>
            <person name="Ou C."/>
        </authorList>
    </citation>
    <scope>NUCLEOTIDE SEQUENCE [LARGE SCALE GENOMIC DNA]</scope>
    <source>
        <strain evidence="9">S2</strain>
        <tissue evidence="9">Leaf</tissue>
    </source>
</reference>
<feature type="domain" description="DTW" evidence="8">
    <location>
        <begin position="27"/>
        <end position="229"/>
    </location>
</feature>
<dbReference type="EC" id="2.5.1.25" evidence="1"/>
<feature type="compositionally biased region" description="Basic and acidic residues" evidence="7">
    <location>
        <begin position="245"/>
        <end position="257"/>
    </location>
</feature>
<feature type="compositionally biased region" description="Low complexity" evidence="7">
    <location>
        <begin position="10"/>
        <end position="21"/>
    </location>
</feature>
<evidence type="ECO:0000313" key="10">
    <source>
        <dbReference type="Proteomes" id="UP000327157"/>
    </source>
</evidence>
<evidence type="ECO:0000256" key="3">
    <source>
        <dbReference type="ARBA" id="ARBA00022691"/>
    </source>
</evidence>
<dbReference type="SMART" id="SM01144">
    <property type="entry name" value="DTW"/>
    <property type="match status" value="1"/>
</dbReference>
<evidence type="ECO:0000259" key="8">
    <source>
        <dbReference type="SMART" id="SM01144"/>
    </source>
</evidence>
<sequence length="271" mass="29197">MESEDLNNLDISSDSAAAQADPTPRGPRPICSNCTRPGPVCLCQSLPAQPIQTQTHVIILHHPHEADHKLSTTPILTKCLSNATAVIGRKLRPGLSPLLDQSPPAIYLFPPTKSSPAVTLSDLAASPLPRVLVAFDATWKHAREMVKASEEFLSAFATRVCLDVDESACGGSIYDSELVLRKEPFGGCVSTLEAVARALGALEPNGVEIEAQLIGVLRDMVGLQAGYLNKPIKPRPKLLKKGKEKQRLRIESERESESESENSTLSGHGRT</sequence>
<comment type="catalytic activity">
    <reaction evidence="6">
        <text>a uridine in tRNA + S-adenosyl-L-methionine = a 3-[(3S)-3-amino-3-carboxypropyl]uridine in tRNA + S-methyl-5'-thioadenosine + H(+)</text>
        <dbReference type="Rhea" id="RHEA:62432"/>
        <dbReference type="Rhea" id="RHEA-COMP:13339"/>
        <dbReference type="Rhea" id="RHEA-COMP:16092"/>
        <dbReference type="ChEBI" id="CHEBI:15378"/>
        <dbReference type="ChEBI" id="CHEBI:17509"/>
        <dbReference type="ChEBI" id="CHEBI:59789"/>
        <dbReference type="ChEBI" id="CHEBI:65315"/>
        <dbReference type="ChEBI" id="CHEBI:82930"/>
        <dbReference type="EC" id="2.5.1.25"/>
    </reaction>
</comment>
<evidence type="ECO:0000256" key="1">
    <source>
        <dbReference type="ARBA" id="ARBA00012386"/>
    </source>
</evidence>
<comment type="caution">
    <text evidence="9">The sequence shown here is derived from an EMBL/GenBank/DDBJ whole genome shotgun (WGS) entry which is preliminary data.</text>
</comment>
<evidence type="ECO:0000256" key="6">
    <source>
        <dbReference type="ARBA" id="ARBA00048718"/>
    </source>
</evidence>
<dbReference type="PANTHER" id="PTHR21392:SF0">
    <property type="entry name" value="TRNA-URIDINE AMINOCARBOXYPROPYLTRANSFERASE 2"/>
    <property type="match status" value="1"/>
</dbReference>
<dbReference type="Proteomes" id="UP000327157">
    <property type="component" value="Chromosome 12"/>
</dbReference>
<dbReference type="EMBL" id="SMOL01000143">
    <property type="protein sequence ID" value="KAB2631289.1"/>
    <property type="molecule type" value="Genomic_DNA"/>
</dbReference>
<dbReference type="PANTHER" id="PTHR21392">
    <property type="entry name" value="TRNA-URIDINE AMINOCARBOXYPROPYLTRANSFERASE 2"/>
    <property type="match status" value="1"/>
</dbReference>
<keyword evidence="10" id="KW-1185">Reference proteome</keyword>
<accession>A0A5N5HUF1</accession>
<dbReference type="Pfam" id="PF03942">
    <property type="entry name" value="DTW"/>
    <property type="match status" value="1"/>
</dbReference>
<keyword evidence="3" id="KW-0949">S-adenosyl-L-methionine</keyword>
<evidence type="ECO:0000256" key="5">
    <source>
        <dbReference type="ARBA" id="ARBA00034489"/>
    </source>
</evidence>
<evidence type="ECO:0000256" key="2">
    <source>
        <dbReference type="ARBA" id="ARBA00022679"/>
    </source>
</evidence>
<dbReference type="GO" id="GO:0008033">
    <property type="term" value="P:tRNA processing"/>
    <property type="evidence" value="ECO:0007669"/>
    <property type="project" value="UniProtKB-KW"/>
</dbReference>
<keyword evidence="2" id="KW-0808">Transferase</keyword>
<evidence type="ECO:0000313" key="9">
    <source>
        <dbReference type="EMBL" id="KAB2631289.1"/>
    </source>
</evidence>
<feature type="region of interest" description="Disordered" evidence="7">
    <location>
        <begin position="240"/>
        <end position="271"/>
    </location>
</feature>
<protein>
    <recommendedName>
        <fullName evidence="1">tRNA-uridine aminocarboxypropyltransferase</fullName>
        <ecNumber evidence="1">2.5.1.25</ecNumber>
    </recommendedName>
</protein>
<name>A0A5N5HUF1_9ROSA</name>
<dbReference type="OrthoDB" id="408541at2759"/>
<keyword evidence="4" id="KW-0819">tRNA processing</keyword>